<gene>
    <name evidence="2" type="ORF">D6D24_00155</name>
</gene>
<dbReference type="PANTHER" id="PTHR47843">
    <property type="entry name" value="BTB DOMAIN-CONTAINING PROTEIN-RELATED"/>
    <property type="match status" value="1"/>
</dbReference>
<dbReference type="Gene3D" id="3.30.710.10">
    <property type="entry name" value="Potassium Channel Kv1.1, Chain A"/>
    <property type="match status" value="1"/>
</dbReference>
<dbReference type="EMBL" id="QZAJ01000002">
    <property type="protein sequence ID" value="THW24198.1"/>
    <property type="molecule type" value="Genomic_DNA"/>
</dbReference>
<organism evidence="2 3">
    <name type="scientific">Aureobasidium pullulans</name>
    <name type="common">Black yeast</name>
    <name type="synonym">Pullularia pullulans</name>
    <dbReference type="NCBI Taxonomy" id="5580"/>
    <lineage>
        <taxon>Eukaryota</taxon>
        <taxon>Fungi</taxon>
        <taxon>Dikarya</taxon>
        <taxon>Ascomycota</taxon>
        <taxon>Pezizomycotina</taxon>
        <taxon>Dothideomycetes</taxon>
        <taxon>Dothideomycetidae</taxon>
        <taxon>Dothideales</taxon>
        <taxon>Saccotheciaceae</taxon>
        <taxon>Aureobasidium</taxon>
    </lineage>
</organism>
<protein>
    <recommendedName>
        <fullName evidence="1">BTB domain-containing protein</fullName>
    </recommendedName>
</protein>
<comment type="caution">
    <text evidence="2">The sequence shown here is derived from an EMBL/GenBank/DDBJ whole genome shotgun (WGS) entry which is preliminary data.</text>
</comment>
<dbReference type="InterPro" id="IPR011333">
    <property type="entry name" value="SKP1/BTB/POZ_sf"/>
</dbReference>
<dbReference type="AlphaFoldDB" id="A0A4S8WGL3"/>
<name>A0A4S8WGL3_AURPU</name>
<evidence type="ECO:0000259" key="1">
    <source>
        <dbReference type="PROSITE" id="PS50097"/>
    </source>
</evidence>
<dbReference type="PANTHER" id="PTHR47843:SF5">
    <property type="entry name" value="BTB_POZ DOMAIN PROTEIN"/>
    <property type="match status" value="1"/>
</dbReference>
<dbReference type="CDD" id="cd18186">
    <property type="entry name" value="BTB_POZ_ZBTB_KLHL-like"/>
    <property type="match status" value="1"/>
</dbReference>
<reference evidence="2 3" key="1">
    <citation type="submission" date="2018-10" db="EMBL/GenBank/DDBJ databases">
        <title>Fifty Aureobasidium pullulans genomes reveal a recombining polyextremotolerant generalist.</title>
        <authorList>
            <person name="Gostincar C."/>
            <person name="Turk M."/>
            <person name="Zajc J."/>
            <person name="Gunde-Cimerman N."/>
        </authorList>
    </citation>
    <scope>NUCLEOTIDE SEQUENCE [LARGE SCALE GENOMIC DNA]</scope>
    <source>
        <strain evidence="2 3">EXF-11318</strain>
    </source>
</reference>
<dbReference type="SUPFAM" id="SSF54695">
    <property type="entry name" value="POZ domain"/>
    <property type="match status" value="1"/>
</dbReference>
<evidence type="ECO:0000313" key="2">
    <source>
        <dbReference type="EMBL" id="THW24198.1"/>
    </source>
</evidence>
<dbReference type="Pfam" id="PF00651">
    <property type="entry name" value="BTB"/>
    <property type="match status" value="1"/>
</dbReference>
<evidence type="ECO:0000313" key="3">
    <source>
        <dbReference type="Proteomes" id="UP000308014"/>
    </source>
</evidence>
<accession>A0A4S8WGL3</accession>
<feature type="domain" description="BTB" evidence="1">
    <location>
        <begin position="24"/>
        <end position="108"/>
    </location>
</feature>
<dbReference type="PROSITE" id="PS50097">
    <property type="entry name" value="BTB"/>
    <property type="match status" value="1"/>
</dbReference>
<proteinExistence type="predicted"/>
<dbReference type="InterPro" id="IPR000210">
    <property type="entry name" value="BTB/POZ_dom"/>
</dbReference>
<dbReference type="Proteomes" id="UP000308014">
    <property type="component" value="Unassembled WGS sequence"/>
</dbReference>
<sequence length="289" mass="32054">MSSQDPIPQLLKAMAALQESAEHSDLTITCGSDVYKVHKAIVCSQSEFFRLACRKRNGCEADSKGDFKEAQTSTVEIPHSNDIESTDDGWDMDAEDPKSVKFMIHYLYHMDYLEVETAKIKAQPAAAFLKDNDLKDGILIDHAKIYAMGDKYGIPGLKSLARTKFNEVLQYTGAGLVKAMRIAYTSTIDSDKDLRLVIVDKLHSNMPTCLNSPEVDRAIKELPELAHALLRKVQGAPSFILNEISTAQHSSTIRMCTQTYLMKMLVLKASLEGGRSMRVRSDTASKESG</sequence>